<accession>A0A0C3BXT7</accession>
<dbReference type="PANTHER" id="PTHR12905:SF0">
    <property type="entry name" value="CALCINEURIN-LIKE PHOSPHOESTERASE DOMAIN-CONTAINING PROTEIN"/>
    <property type="match status" value="1"/>
</dbReference>
<dbReference type="SUPFAM" id="SSF56300">
    <property type="entry name" value="Metallo-dependent phosphatases"/>
    <property type="match status" value="1"/>
</dbReference>
<evidence type="ECO:0000313" key="2">
    <source>
        <dbReference type="EMBL" id="KIM36246.1"/>
    </source>
</evidence>
<keyword evidence="3" id="KW-1185">Reference proteome</keyword>
<dbReference type="InterPro" id="IPR051693">
    <property type="entry name" value="UPF0046_metallophosphoest"/>
</dbReference>
<name>A0A0C3BXT7_HEBCY</name>
<evidence type="ECO:0000313" key="3">
    <source>
        <dbReference type="Proteomes" id="UP000053424"/>
    </source>
</evidence>
<gene>
    <name evidence="2" type="ORF">M413DRAFT_449300</name>
</gene>
<reference evidence="3" key="2">
    <citation type="submission" date="2015-01" db="EMBL/GenBank/DDBJ databases">
        <title>Evolutionary Origins and Diversification of the Mycorrhizal Mutualists.</title>
        <authorList>
            <consortium name="DOE Joint Genome Institute"/>
            <consortium name="Mycorrhizal Genomics Consortium"/>
            <person name="Kohler A."/>
            <person name="Kuo A."/>
            <person name="Nagy L.G."/>
            <person name="Floudas D."/>
            <person name="Copeland A."/>
            <person name="Barry K.W."/>
            <person name="Cichocki N."/>
            <person name="Veneault-Fourrey C."/>
            <person name="LaButti K."/>
            <person name="Lindquist E.A."/>
            <person name="Lipzen A."/>
            <person name="Lundell T."/>
            <person name="Morin E."/>
            <person name="Murat C."/>
            <person name="Riley R."/>
            <person name="Ohm R."/>
            <person name="Sun H."/>
            <person name="Tunlid A."/>
            <person name="Henrissat B."/>
            <person name="Grigoriev I.V."/>
            <person name="Hibbett D.S."/>
            <person name="Martin F."/>
        </authorList>
    </citation>
    <scope>NUCLEOTIDE SEQUENCE [LARGE SCALE GENOMIC DNA]</scope>
    <source>
        <strain evidence="3">h7</strain>
    </source>
</reference>
<proteinExistence type="predicted"/>
<dbReference type="OrthoDB" id="630188at2759"/>
<evidence type="ECO:0000259" key="1">
    <source>
        <dbReference type="Pfam" id="PF00149"/>
    </source>
</evidence>
<organism evidence="2 3">
    <name type="scientific">Hebeloma cylindrosporum</name>
    <dbReference type="NCBI Taxonomy" id="76867"/>
    <lineage>
        <taxon>Eukaryota</taxon>
        <taxon>Fungi</taxon>
        <taxon>Dikarya</taxon>
        <taxon>Basidiomycota</taxon>
        <taxon>Agaricomycotina</taxon>
        <taxon>Agaricomycetes</taxon>
        <taxon>Agaricomycetidae</taxon>
        <taxon>Agaricales</taxon>
        <taxon>Agaricineae</taxon>
        <taxon>Hymenogastraceae</taxon>
        <taxon>Hebeloma</taxon>
    </lineage>
</organism>
<dbReference type="Proteomes" id="UP000053424">
    <property type="component" value="Unassembled WGS sequence"/>
</dbReference>
<feature type="domain" description="Calcineurin-like phosphoesterase" evidence="1">
    <location>
        <begin position="45"/>
        <end position="241"/>
    </location>
</feature>
<sequence length="326" mass="36956">MSKENPYYRNIVLKSPREVVYLEYTPSLLPPKPAADPDGTRWTRFVCVSDTHSRAFSVPDGDVLLHSGDLTNTGTVSDFEKTMQWLYGLPHPVKIIIAGNHDLTLHTEWYEREYERFHWNVGKQDIKPIMEMLKGARAQKAGIVYLEDEKYEFKVHENGKLWSVFGSPWSPEFFNWAFNYERETAEELVSKFPKTDILLTHGPAHQIFDRTNHDDLPGCQTLRARLSELRPRLHVAGHIHEAHGAHVHVWDPADDFAPPIIQNDDIVGSTNVDEPISVEVGGDVGLERTVFVNAANWPMGALARRDGVRPVFGGPGFQAVVVDLKE</sequence>
<dbReference type="GO" id="GO:0016787">
    <property type="term" value="F:hydrolase activity"/>
    <property type="evidence" value="ECO:0007669"/>
    <property type="project" value="InterPro"/>
</dbReference>
<reference evidence="2 3" key="1">
    <citation type="submission" date="2014-04" db="EMBL/GenBank/DDBJ databases">
        <authorList>
            <consortium name="DOE Joint Genome Institute"/>
            <person name="Kuo A."/>
            <person name="Gay G."/>
            <person name="Dore J."/>
            <person name="Kohler A."/>
            <person name="Nagy L.G."/>
            <person name="Floudas D."/>
            <person name="Copeland A."/>
            <person name="Barry K.W."/>
            <person name="Cichocki N."/>
            <person name="Veneault-Fourrey C."/>
            <person name="LaButti K."/>
            <person name="Lindquist E.A."/>
            <person name="Lipzen A."/>
            <person name="Lundell T."/>
            <person name="Morin E."/>
            <person name="Murat C."/>
            <person name="Sun H."/>
            <person name="Tunlid A."/>
            <person name="Henrissat B."/>
            <person name="Grigoriev I.V."/>
            <person name="Hibbett D.S."/>
            <person name="Martin F."/>
            <person name="Nordberg H.P."/>
            <person name="Cantor M.N."/>
            <person name="Hua S.X."/>
        </authorList>
    </citation>
    <scope>NUCLEOTIDE SEQUENCE [LARGE SCALE GENOMIC DNA]</scope>
    <source>
        <strain evidence="3">h7</strain>
    </source>
</reference>
<dbReference type="Gene3D" id="3.60.21.10">
    <property type="match status" value="1"/>
</dbReference>
<dbReference type="EMBL" id="KN831807">
    <property type="protein sequence ID" value="KIM36246.1"/>
    <property type="molecule type" value="Genomic_DNA"/>
</dbReference>
<dbReference type="InterPro" id="IPR004843">
    <property type="entry name" value="Calcineurin-like_PHP"/>
</dbReference>
<dbReference type="InterPro" id="IPR029052">
    <property type="entry name" value="Metallo-depent_PP-like"/>
</dbReference>
<dbReference type="HOGENOM" id="CLU_041441_4_0_1"/>
<dbReference type="PANTHER" id="PTHR12905">
    <property type="entry name" value="METALLOPHOSPHOESTERASE"/>
    <property type="match status" value="1"/>
</dbReference>
<dbReference type="CDD" id="cd07379">
    <property type="entry name" value="MPP_239FB"/>
    <property type="match status" value="1"/>
</dbReference>
<dbReference type="Pfam" id="PF00149">
    <property type="entry name" value="Metallophos"/>
    <property type="match status" value="1"/>
</dbReference>
<protein>
    <recommendedName>
        <fullName evidence="1">Calcineurin-like phosphoesterase domain-containing protein</fullName>
    </recommendedName>
</protein>
<dbReference type="AlphaFoldDB" id="A0A0C3BXT7"/>